<dbReference type="Gene3D" id="3.90.79.10">
    <property type="entry name" value="Nucleoside Triphosphate Pyrophosphohydrolase"/>
    <property type="match status" value="1"/>
</dbReference>
<dbReference type="Pfam" id="PF00293">
    <property type="entry name" value="NUDIX"/>
    <property type="match status" value="1"/>
</dbReference>
<dbReference type="EMBL" id="UGRY01000004">
    <property type="protein sequence ID" value="SUD48331.1"/>
    <property type="molecule type" value="Genomic_DNA"/>
</dbReference>
<dbReference type="SUPFAM" id="SSF55811">
    <property type="entry name" value="Nudix"/>
    <property type="match status" value="1"/>
</dbReference>
<feature type="binding site" evidence="10">
    <location>
        <position position="100"/>
    </location>
    <ligand>
        <name>Mg(2+)</name>
        <dbReference type="ChEBI" id="CHEBI:18420"/>
    </ligand>
</feature>
<dbReference type="GO" id="GO:0046872">
    <property type="term" value="F:metal ion binding"/>
    <property type="evidence" value="ECO:0007669"/>
    <property type="project" value="UniProtKB-KW"/>
</dbReference>
<dbReference type="GO" id="GO:0009240">
    <property type="term" value="P:isopentenyl diphosphate biosynthetic process"/>
    <property type="evidence" value="ECO:0007669"/>
    <property type="project" value="TreeGrafter"/>
</dbReference>
<dbReference type="UniPathway" id="UPA00059">
    <property type="reaction ID" value="UER00104"/>
</dbReference>
<evidence type="ECO:0000256" key="2">
    <source>
        <dbReference type="ARBA" id="ARBA00007579"/>
    </source>
</evidence>
<protein>
    <recommendedName>
        <fullName evidence="3 10">Isopentenyl-diphosphate Delta-isomerase</fullName>
        <shortName evidence="10">IPP isomerase</shortName>
        <ecNumber evidence="3 10">5.3.3.2</ecNumber>
    </recommendedName>
    <alternativeName>
        <fullName evidence="10">IPP:DMAPP isomerase</fullName>
    </alternativeName>
    <alternativeName>
        <fullName evidence="10">Isopentenyl pyrophosphate isomerase</fullName>
    </alternativeName>
</protein>
<evidence type="ECO:0000256" key="3">
    <source>
        <dbReference type="ARBA" id="ARBA00012057"/>
    </source>
</evidence>
<evidence type="ECO:0000256" key="6">
    <source>
        <dbReference type="ARBA" id="ARBA00022842"/>
    </source>
</evidence>
<keyword evidence="8 10" id="KW-0414">Isoprene biosynthesis</keyword>
<dbReference type="PROSITE" id="PS51462">
    <property type="entry name" value="NUDIX"/>
    <property type="match status" value="1"/>
</dbReference>
<dbReference type="EC" id="5.3.3.2" evidence="3 10"/>
<dbReference type="PANTHER" id="PTHR10885:SF0">
    <property type="entry name" value="ISOPENTENYL-DIPHOSPHATE DELTA-ISOMERASE"/>
    <property type="match status" value="1"/>
</dbReference>
<sequence length="190" mass="20494">MTLESPGLGAATDREALPVELVDERGRAIGACPVAEAHTAPGRLHRAFSVMLFDAAGRMLLQQRAAVKTRFPLLWTNTCCGHPAPGQPVAEAAAVRLHEELGVAADLAEVGTFTYQATDPGTGRVEFEFDHVLVGRLDGFAPQPNPDEVENLTWLRPDQLRAALTHSPEAHTPWLARVLEIADHAARSRG</sequence>
<dbReference type="Proteomes" id="UP000255467">
    <property type="component" value="Unassembled WGS sequence"/>
</dbReference>
<dbReference type="RefSeq" id="WP_039812836.1">
    <property type="nucleotide sequence ID" value="NZ_JADLRH010000008.1"/>
</dbReference>
<evidence type="ECO:0000256" key="5">
    <source>
        <dbReference type="ARBA" id="ARBA00022723"/>
    </source>
</evidence>
<dbReference type="InterPro" id="IPR015797">
    <property type="entry name" value="NUDIX_hydrolase-like_dom_sf"/>
</dbReference>
<evidence type="ECO:0000259" key="12">
    <source>
        <dbReference type="PROSITE" id="PS51462"/>
    </source>
</evidence>
<feature type="domain" description="Nudix hydrolase" evidence="12">
    <location>
        <begin position="43"/>
        <end position="177"/>
    </location>
</feature>
<dbReference type="GO" id="GO:0050992">
    <property type="term" value="P:dimethylallyl diphosphate biosynthetic process"/>
    <property type="evidence" value="ECO:0007669"/>
    <property type="project" value="UniProtKB-UniRule"/>
</dbReference>
<comment type="catalytic activity">
    <reaction evidence="10">
        <text>isopentenyl diphosphate = dimethylallyl diphosphate</text>
        <dbReference type="Rhea" id="RHEA:23284"/>
        <dbReference type="ChEBI" id="CHEBI:57623"/>
        <dbReference type="ChEBI" id="CHEBI:128769"/>
        <dbReference type="EC" id="5.3.3.2"/>
    </reaction>
</comment>
<evidence type="ECO:0000313" key="14">
    <source>
        <dbReference type="Proteomes" id="UP000255467"/>
    </source>
</evidence>
<feature type="active site" evidence="10 11">
    <location>
        <position position="80"/>
    </location>
</feature>
<dbReference type="InterPro" id="IPR000086">
    <property type="entry name" value="NUDIX_hydrolase_dom"/>
</dbReference>
<feature type="binding site" evidence="10">
    <location>
        <position position="128"/>
    </location>
    <ligand>
        <name>Mn(2+)</name>
        <dbReference type="ChEBI" id="CHEBI:29035"/>
    </ligand>
</feature>
<feature type="binding site" evidence="10">
    <location>
        <position position="82"/>
    </location>
    <ligand>
        <name>Mn(2+)</name>
        <dbReference type="ChEBI" id="CHEBI:29035"/>
    </ligand>
</feature>
<feature type="active site" evidence="10 11">
    <location>
        <position position="128"/>
    </location>
</feature>
<keyword evidence="9 10" id="KW-0413">Isomerase</keyword>
<organism evidence="13 14">
    <name type="scientific">Nocardia otitidiscaviarum</name>
    <dbReference type="NCBI Taxonomy" id="1823"/>
    <lineage>
        <taxon>Bacteria</taxon>
        <taxon>Bacillati</taxon>
        <taxon>Actinomycetota</taxon>
        <taxon>Actinomycetes</taxon>
        <taxon>Mycobacteriales</taxon>
        <taxon>Nocardiaceae</taxon>
        <taxon>Nocardia</taxon>
    </lineage>
</organism>
<dbReference type="STRING" id="1406858.GCA_000710895_03519"/>
<keyword evidence="5 10" id="KW-0479">Metal-binding</keyword>
<dbReference type="InterPro" id="IPR056375">
    <property type="entry name" value="Idi_bact"/>
</dbReference>
<keyword evidence="14" id="KW-1185">Reference proteome</keyword>
<evidence type="ECO:0000313" key="13">
    <source>
        <dbReference type="EMBL" id="SUD48331.1"/>
    </source>
</evidence>
<name>A0A379JJ92_9NOCA</name>
<dbReference type="NCBIfam" id="TIGR02150">
    <property type="entry name" value="IPP_isom_1"/>
    <property type="match status" value="1"/>
</dbReference>
<feature type="binding site" evidence="10">
    <location>
        <position position="126"/>
    </location>
    <ligand>
        <name>Mn(2+)</name>
        <dbReference type="ChEBI" id="CHEBI:29035"/>
    </ligand>
</feature>
<accession>A0A379JJ92</accession>
<dbReference type="AlphaFoldDB" id="A0A379JJ92"/>
<evidence type="ECO:0000256" key="11">
    <source>
        <dbReference type="PIRSR" id="PIRSR018427-1"/>
    </source>
</evidence>
<evidence type="ECO:0000256" key="1">
    <source>
        <dbReference type="ARBA" id="ARBA00004826"/>
    </source>
</evidence>
<evidence type="ECO:0000256" key="4">
    <source>
        <dbReference type="ARBA" id="ARBA00022490"/>
    </source>
</evidence>
<evidence type="ECO:0000256" key="9">
    <source>
        <dbReference type="ARBA" id="ARBA00023235"/>
    </source>
</evidence>
<dbReference type="NCBIfam" id="NF002995">
    <property type="entry name" value="PRK03759.1"/>
    <property type="match status" value="1"/>
</dbReference>
<dbReference type="GO" id="GO:0005737">
    <property type="term" value="C:cytoplasm"/>
    <property type="evidence" value="ECO:0007669"/>
    <property type="project" value="UniProtKB-SubCell"/>
</dbReference>
<proteinExistence type="inferred from homology"/>
<comment type="subcellular location">
    <subcellularLocation>
        <location evidence="10">Cytoplasm</location>
    </subcellularLocation>
</comment>
<keyword evidence="4 10" id="KW-0963">Cytoplasm</keyword>
<dbReference type="HAMAP" id="MF_00202">
    <property type="entry name" value="Idi"/>
    <property type="match status" value="1"/>
</dbReference>
<evidence type="ECO:0000256" key="8">
    <source>
        <dbReference type="ARBA" id="ARBA00023229"/>
    </source>
</evidence>
<dbReference type="PANTHER" id="PTHR10885">
    <property type="entry name" value="ISOPENTENYL-DIPHOSPHATE DELTA-ISOMERASE"/>
    <property type="match status" value="1"/>
</dbReference>
<comment type="similarity">
    <text evidence="2 10">Belongs to the IPP isomerase type 1 family.</text>
</comment>
<dbReference type="CDD" id="cd02885">
    <property type="entry name" value="NUDIX_IPP_Isomerase"/>
    <property type="match status" value="1"/>
</dbReference>
<keyword evidence="6 10" id="KW-0460">Magnesium</keyword>
<reference evidence="13 14" key="1">
    <citation type="submission" date="2018-06" db="EMBL/GenBank/DDBJ databases">
        <authorList>
            <consortium name="Pathogen Informatics"/>
            <person name="Doyle S."/>
        </authorList>
    </citation>
    <scope>NUCLEOTIDE SEQUENCE [LARGE SCALE GENOMIC DNA]</scope>
    <source>
        <strain evidence="13 14">NCTC1934</strain>
    </source>
</reference>
<feature type="binding site" evidence="10">
    <location>
        <position position="38"/>
    </location>
    <ligand>
        <name>Mn(2+)</name>
        <dbReference type="ChEBI" id="CHEBI:29035"/>
    </ligand>
</feature>
<comment type="function">
    <text evidence="10">Catalyzes the 1,3-allylic rearrangement of the homoallylic substrate isopentenyl (IPP) to its highly electrophilic allylic isomer, dimethylallyl diphosphate (DMAPP).</text>
</comment>
<dbReference type="GO" id="GO:0004452">
    <property type="term" value="F:isopentenyl-diphosphate delta-isomerase activity"/>
    <property type="evidence" value="ECO:0007669"/>
    <property type="project" value="UniProtKB-UniRule"/>
</dbReference>
<evidence type="ECO:0000256" key="7">
    <source>
        <dbReference type="ARBA" id="ARBA00023211"/>
    </source>
</evidence>
<evidence type="ECO:0000256" key="10">
    <source>
        <dbReference type="HAMAP-Rule" id="MF_00202"/>
    </source>
</evidence>
<comment type="cofactor">
    <cofactor evidence="10">
        <name>Mn(2+)</name>
        <dbReference type="ChEBI" id="CHEBI:29035"/>
    </cofactor>
    <text evidence="10">Binds 1 Mn(2+) ion per subunit.</text>
</comment>
<comment type="cofactor">
    <cofactor evidence="10">
        <name>Mg(2+)</name>
        <dbReference type="ChEBI" id="CHEBI:18420"/>
    </cofactor>
    <text evidence="10">Binds 1 Mg(2+) ion per subunit. The magnesium ion binds only when substrate is bound.</text>
</comment>
<gene>
    <name evidence="10 13" type="primary">idi</name>
    <name evidence="13" type="ORF">NCTC1934_05662</name>
</gene>
<dbReference type="PIRSF" id="PIRSF018427">
    <property type="entry name" value="Isopntndiph_ism"/>
    <property type="match status" value="1"/>
</dbReference>
<dbReference type="InterPro" id="IPR011876">
    <property type="entry name" value="IsopentenylPP_isomerase_typ1"/>
</dbReference>
<feature type="binding site" evidence="10">
    <location>
        <position position="45"/>
    </location>
    <ligand>
        <name>Mn(2+)</name>
        <dbReference type="ChEBI" id="CHEBI:29035"/>
    </ligand>
</feature>
<comment type="pathway">
    <text evidence="1 10">Isoprenoid biosynthesis; dimethylallyl diphosphate biosynthesis; dimethylallyl diphosphate from isopentenyl diphosphate: step 1/1.</text>
</comment>
<keyword evidence="7 10" id="KW-0464">Manganese</keyword>